<evidence type="ECO:0000256" key="10">
    <source>
        <dbReference type="ARBA" id="ARBA00023170"/>
    </source>
</evidence>
<keyword evidence="9" id="KW-1015">Disulfide bond</keyword>
<dbReference type="InterPro" id="IPR017452">
    <property type="entry name" value="GPCR_Rhodpsn_7TM"/>
</dbReference>
<evidence type="ECO:0000256" key="12">
    <source>
        <dbReference type="ARBA" id="ARBA00023224"/>
    </source>
</evidence>
<dbReference type="Proteomes" id="UP000694620">
    <property type="component" value="Unassembled WGS sequence"/>
</dbReference>
<keyword evidence="17" id="KW-1185">Reference proteome</keyword>
<dbReference type="PROSITE" id="PS50262">
    <property type="entry name" value="G_PROTEIN_RECEP_F1_2"/>
    <property type="match status" value="1"/>
</dbReference>
<dbReference type="InterPro" id="IPR000725">
    <property type="entry name" value="Olfact_rcpt"/>
</dbReference>
<feature type="transmembrane region" description="Helical" evidence="14">
    <location>
        <begin position="55"/>
        <end position="75"/>
    </location>
</feature>
<evidence type="ECO:0000256" key="6">
    <source>
        <dbReference type="ARBA" id="ARBA00022989"/>
    </source>
</evidence>
<keyword evidence="3 14" id="KW-0716">Sensory transduction</keyword>
<dbReference type="GO" id="GO:0005886">
    <property type="term" value="C:plasma membrane"/>
    <property type="evidence" value="ECO:0007669"/>
    <property type="project" value="UniProtKB-SubCell"/>
</dbReference>
<dbReference type="AlphaFoldDB" id="A0A8C4SRZ0"/>
<evidence type="ECO:0000313" key="17">
    <source>
        <dbReference type="Proteomes" id="UP000694620"/>
    </source>
</evidence>
<reference evidence="16" key="1">
    <citation type="submission" date="2025-08" db="UniProtKB">
        <authorList>
            <consortium name="Ensembl"/>
        </authorList>
    </citation>
    <scope>IDENTIFICATION</scope>
</reference>
<dbReference type="PANTHER" id="PTHR24242:SF359">
    <property type="entry name" value="ODORANT RECEPTOR-RELATED"/>
    <property type="match status" value="1"/>
</dbReference>
<feature type="transmembrane region" description="Helical" evidence="14">
    <location>
        <begin position="95"/>
        <end position="117"/>
    </location>
</feature>
<dbReference type="Gene3D" id="1.20.1070.10">
    <property type="entry name" value="Rhodopsin 7-helix transmembrane proteins"/>
    <property type="match status" value="1"/>
</dbReference>
<dbReference type="SUPFAM" id="SSF81321">
    <property type="entry name" value="Family A G protein-coupled receptor-like"/>
    <property type="match status" value="1"/>
</dbReference>
<dbReference type="Pfam" id="PF13853">
    <property type="entry name" value="7tm_4"/>
    <property type="match status" value="1"/>
</dbReference>
<evidence type="ECO:0000256" key="7">
    <source>
        <dbReference type="ARBA" id="ARBA00023040"/>
    </source>
</evidence>
<accession>A0A8C4SRZ0</accession>
<dbReference type="PRINTS" id="PR00237">
    <property type="entry name" value="GPCRRHODOPSN"/>
</dbReference>
<evidence type="ECO:0000256" key="13">
    <source>
        <dbReference type="RuleBase" id="RU000688"/>
    </source>
</evidence>
<sequence>MNNTDISSEFVLSCLKEIEQTELIGAMFIIIYIATVLGNITVIVVVVMDEQLQRPMYLCVGVLSVIDLTCSTGIVPKILSVLLFKNARIPHSMCVVQMFVLHQMEILEIFLLTLMAFDRYIAVTNPLRYASIVTNKTIFISIAILNMYFAASFHFCSTNILPYCFCDFTAMLRIACFQDDRYIIVSSTVSAVCIVFTFLLILLSYFRIIQVALKTAKTDGRMKAVSTCFTHLLIVGLFYIPLFFSYVIPASRQISSSTVTSSMIMVSTIIPPLLNPLIYSLRNNEIKQSMQKIITRKTLSGFTFN</sequence>
<feature type="transmembrane region" description="Helical" evidence="14">
    <location>
        <begin position="23"/>
        <end position="48"/>
    </location>
</feature>
<keyword evidence="2 14" id="KW-1003">Cell membrane</keyword>
<keyword evidence="11" id="KW-0325">Glycoprotein</keyword>
<comment type="subcellular location">
    <subcellularLocation>
        <location evidence="1 14">Cell membrane</location>
        <topology evidence="1 14">Multi-pass membrane protein</topology>
    </subcellularLocation>
</comment>
<feature type="domain" description="G-protein coupled receptors family 1 profile" evidence="15">
    <location>
        <begin position="38"/>
        <end position="279"/>
    </location>
</feature>
<keyword evidence="7 13" id="KW-0297">G-protein coupled receptor</keyword>
<name>A0A8C4SRZ0_ERPCA</name>
<dbReference type="PANTHER" id="PTHR24242">
    <property type="entry name" value="G-PROTEIN COUPLED RECEPTOR"/>
    <property type="match status" value="1"/>
</dbReference>
<dbReference type="PRINTS" id="PR00245">
    <property type="entry name" value="OLFACTORYR"/>
</dbReference>
<evidence type="ECO:0000256" key="14">
    <source>
        <dbReference type="RuleBase" id="RU363047"/>
    </source>
</evidence>
<evidence type="ECO:0000256" key="8">
    <source>
        <dbReference type="ARBA" id="ARBA00023136"/>
    </source>
</evidence>
<evidence type="ECO:0000256" key="2">
    <source>
        <dbReference type="ARBA" id="ARBA00022475"/>
    </source>
</evidence>
<evidence type="ECO:0000256" key="9">
    <source>
        <dbReference type="ARBA" id="ARBA00023157"/>
    </source>
</evidence>
<reference evidence="16" key="2">
    <citation type="submission" date="2025-09" db="UniProtKB">
        <authorList>
            <consortium name="Ensembl"/>
        </authorList>
    </citation>
    <scope>IDENTIFICATION</scope>
</reference>
<keyword evidence="5 14" id="KW-0552">Olfaction</keyword>
<dbReference type="InterPro" id="IPR050939">
    <property type="entry name" value="Olfactory_GPCR1"/>
</dbReference>
<keyword evidence="4 13" id="KW-0812">Transmembrane</keyword>
<evidence type="ECO:0000256" key="4">
    <source>
        <dbReference type="ARBA" id="ARBA00022692"/>
    </source>
</evidence>
<evidence type="ECO:0000256" key="1">
    <source>
        <dbReference type="ARBA" id="ARBA00004651"/>
    </source>
</evidence>
<keyword evidence="8 14" id="KW-0472">Membrane</keyword>
<keyword evidence="12 13" id="KW-0807">Transducer</keyword>
<feature type="transmembrane region" description="Helical" evidence="14">
    <location>
        <begin position="260"/>
        <end position="281"/>
    </location>
</feature>
<dbReference type="GeneTree" id="ENSGT00940000162974"/>
<protein>
    <recommendedName>
        <fullName evidence="14">Olfactory receptor</fullName>
    </recommendedName>
</protein>
<dbReference type="GO" id="GO:0004930">
    <property type="term" value="F:G protein-coupled receptor activity"/>
    <property type="evidence" value="ECO:0007669"/>
    <property type="project" value="UniProtKB-KW"/>
</dbReference>
<comment type="similarity">
    <text evidence="13">Belongs to the G-protein coupled receptor 1 family.</text>
</comment>
<dbReference type="InterPro" id="IPR000276">
    <property type="entry name" value="GPCR_Rhodpsn"/>
</dbReference>
<dbReference type="Ensembl" id="ENSECRT00000021166.1">
    <property type="protein sequence ID" value="ENSECRP00000020714.1"/>
    <property type="gene ID" value="ENSECRG00000013925.1"/>
</dbReference>
<keyword evidence="6 14" id="KW-1133">Transmembrane helix</keyword>
<feature type="transmembrane region" description="Helical" evidence="14">
    <location>
        <begin position="138"/>
        <end position="162"/>
    </location>
</feature>
<evidence type="ECO:0000259" key="15">
    <source>
        <dbReference type="PROSITE" id="PS50262"/>
    </source>
</evidence>
<keyword evidence="10 13" id="KW-0675">Receptor</keyword>
<dbReference type="GO" id="GO:0004984">
    <property type="term" value="F:olfactory receptor activity"/>
    <property type="evidence" value="ECO:0007669"/>
    <property type="project" value="InterPro"/>
</dbReference>
<organism evidence="16 17">
    <name type="scientific">Erpetoichthys calabaricus</name>
    <name type="common">Rope fish</name>
    <name type="synonym">Calamoichthys calabaricus</name>
    <dbReference type="NCBI Taxonomy" id="27687"/>
    <lineage>
        <taxon>Eukaryota</taxon>
        <taxon>Metazoa</taxon>
        <taxon>Chordata</taxon>
        <taxon>Craniata</taxon>
        <taxon>Vertebrata</taxon>
        <taxon>Euteleostomi</taxon>
        <taxon>Actinopterygii</taxon>
        <taxon>Polypteriformes</taxon>
        <taxon>Polypteridae</taxon>
        <taxon>Erpetoichthys</taxon>
    </lineage>
</organism>
<feature type="transmembrane region" description="Helical" evidence="14">
    <location>
        <begin position="182"/>
        <end position="203"/>
    </location>
</feature>
<dbReference type="PROSITE" id="PS00237">
    <property type="entry name" value="G_PROTEIN_RECEP_F1_1"/>
    <property type="match status" value="1"/>
</dbReference>
<proteinExistence type="inferred from homology"/>
<evidence type="ECO:0000256" key="3">
    <source>
        <dbReference type="ARBA" id="ARBA00022606"/>
    </source>
</evidence>
<evidence type="ECO:0000256" key="5">
    <source>
        <dbReference type="ARBA" id="ARBA00022725"/>
    </source>
</evidence>
<dbReference type="FunFam" id="1.20.1070.10:FF:000015">
    <property type="entry name" value="Olfactory receptor"/>
    <property type="match status" value="1"/>
</dbReference>
<evidence type="ECO:0000313" key="16">
    <source>
        <dbReference type="Ensembl" id="ENSECRP00000020714.1"/>
    </source>
</evidence>
<evidence type="ECO:0000256" key="11">
    <source>
        <dbReference type="ARBA" id="ARBA00023180"/>
    </source>
</evidence>
<feature type="transmembrane region" description="Helical" evidence="14">
    <location>
        <begin position="224"/>
        <end position="248"/>
    </location>
</feature>